<dbReference type="PANTHER" id="PTHR48075">
    <property type="entry name" value="3-HYDROXYACYL-COA DEHYDROGENASE FAMILY PROTEIN"/>
    <property type="match status" value="1"/>
</dbReference>
<dbReference type="InterPro" id="IPR006108">
    <property type="entry name" value="3HC_DH_C"/>
</dbReference>
<organism evidence="5 6">
    <name type="scientific">Sporothrix stenoceras</name>
    <dbReference type="NCBI Taxonomy" id="5173"/>
    <lineage>
        <taxon>Eukaryota</taxon>
        <taxon>Fungi</taxon>
        <taxon>Dikarya</taxon>
        <taxon>Ascomycota</taxon>
        <taxon>Pezizomycotina</taxon>
        <taxon>Sordariomycetes</taxon>
        <taxon>Sordariomycetidae</taxon>
        <taxon>Ophiostomatales</taxon>
        <taxon>Ophiostomataceae</taxon>
        <taxon>Sporothrix</taxon>
    </lineage>
</organism>
<keyword evidence="2" id="KW-0560">Oxidoreductase</keyword>
<dbReference type="PIRSF" id="PIRSF000105">
    <property type="entry name" value="HCDH"/>
    <property type="match status" value="1"/>
</dbReference>
<feature type="domain" description="3-hydroxyacyl-CoA dehydrogenase NAD binding" evidence="4">
    <location>
        <begin position="7"/>
        <end position="186"/>
    </location>
</feature>
<keyword evidence="6" id="KW-1185">Reference proteome</keyword>
<name>A0ABR3YYP4_9PEZI</name>
<evidence type="ECO:0000256" key="1">
    <source>
        <dbReference type="ARBA" id="ARBA00009463"/>
    </source>
</evidence>
<dbReference type="SUPFAM" id="SSF51735">
    <property type="entry name" value="NAD(P)-binding Rossmann-fold domains"/>
    <property type="match status" value="1"/>
</dbReference>
<reference evidence="5 6" key="1">
    <citation type="journal article" date="2024" name="IMA Fungus">
        <title>IMA Genome - F19 : A genome assembly and annotation guide to empower mycologists, including annotated draft genome sequences of Ceratocystis pirilliformis, Diaporthe australafricana, Fusarium ophioides, Paecilomyces lecythidis, and Sporothrix stenoceras.</title>
        <authorList>
            <person name="Aylward J."/>
            <person name="Wilson A.M."/>
            <person name="Visagie C.M."/>
            <person name="Spraker J."/>
            <person name="Barnes I."/>
            <person name="Buitendag C."/>
            <person name="Ceriani C."/>
            <person name="Del Mar Angel L."/>
            <person name="du Plessis D."/>
            <person name="Fuchs T."/>
            <person name="Gasser K."/>
            <person name="Kramer D."/>
            <person name="Li W."/>
            <person name="Munsamy K."/>
            <person name="Piso A."/>
            <person name="Price J.L."/>
            <person name="Sonnekus B."/>
            <person name="Thomas C."/>
            <person name="van der Nest A."/>
            <person name="van Dijk A."/>
            <person name="van Heerden A."/>
            <person name="van Vuuren N."/>
            <person name="Yilmaz N."/>
            <person name="Duong T.A."/>
            <person name="van der Merwe N.A."/>
            <person name="Wingfield M.J."/>
            <person name="Wingfield B.D."/>
        </authorList>
    </citation>
    <scope>NUCLEOTIDE SEQUENCE [LARGE SCALE GENOMIC DNA]</scope>
    <source>
        <strain evidence="5 6">CMW 5346</strain>
    </source>
</reference>
<dbReference type="InterPro" id="IPR006176">
    <property type="entry name" value="3-OHacyl-CoA_DH_NAD-bd"/>
</dbReference>
<dbReference type="Pfam" id="PF00725">
    <property type="entry name" value="3HCDH"/>
    <property type="match status" value="1"/>
</dbReference>
<dbReference type="Gene3D" id="3.40.50.720">
    <property type="entry name" value="NAD(P)-binding Rossmann-like Domain"/>
    <property type="match status" value="1"/>
</dbReference>
<dbReference type="Proteomes" id="UP001583186">
    <property type="component" value="Unassembled WGS sequence"/>
</dbReference>
<dbReference type="InterPro" id="IPR022694">
    <property type="entry name" value="3-OHacyl-CoA_DH"/>
</dbReference>
<dbReference type="PANTHER" id="PTHR48075:SF3">
    <property type="entry name" value="3-HYDROXYACYL-COA DEHYDROGENASE"/>
    <property type="match status" value="1"/>
</dbReference>
<dbReference type="InterPro" id="IPR013328">
    <property type="entry name" value="6PGD_dom2"/>
</dbReference>
<evidence type="ECO:0000313" key="5">
    <source>
        <dbReference type="EMBL" id="KAL1893515.1"/>
    </source>
</evidence>
<evidence type="ECO:0000256" key="2">
    <source>
        <dbReference type="ARBA" id="ARBA00023002"/>
    </source>
</evidence>
<sequence length="290" mass="32310">MTSSRGVTLIGAGTQGTRLAYMWSRCGRPVHVVDKDPKQLERSAKEIERLRKEWPLSSLPGERGGNTDWGKATFIQPEKLESAIQQSWLAIECVPESRPLKKSIIQQLDGLAPPDVIIASNSSSYTISEILKGLTLRNADRFASIHSYWPPETTPVEIMGAETTRPEIIERLMKESTAHGFQPFHVRRSSTGYIYNRIWAAIKRETLLALDEQVATPAEVDALFKAVLKTPKGPCEQMDTVGLDVVLAIEEHYAEERPELPTAPRDLLKKMIADGKLGVKSGEGFFTQDK</sequence>
<evidence type="ECO:0008006" key="7">
    <source>
        <dbReference type="Google" id="ProtNLM"/>
    </source>
</evidence>
<comment type="caution">
    <text evidence="5">The sequence shown here is derived from an EMBL/GenBank/DDBJ whole genome shotgun (WGS) entry which is preliminary data.</text>
</comment>
<feature type="domain" description="3-hydroxyacyl-CoA dehydrogenase C-terminal" evidence="3">
    <location>
        <begin position="192"/>
        <end position="287"/>
    </location>
</feature>
<dbReference type="Gene3D" id="1.10.1040.10">
    <property type="entry name" value="N-(1-d-carboxylethyl)-l-norvaline Dehydrogenase, domain 2"/>
    <property type="match status" value="1"/>
</dbReference>
<evidence type="ECO:0000259" key="3">
    <source>
        <dbReference type="Pfam" id="PF00725"/>
    </source>
</evidence>
<proteinExistence type="inferred from homology"/>
<evidence type="ECO:0000313" key="6">
    <source>
        <dbReference type="Proteomes" id="UP001583186"/>
    </source>
</evidence>
<evidence type="ECO:0000259" key="4">
    <source>
        <dbReference type="Pfam" id="PF02737"/>
    </source>
</evidence>
<accession>A0ABR3YYP4</accession>
<dbReference type="SUPFAM" id="SSF48179">
    <property type="entry name" value="6-phosphogluconate dehydrogenase C-terminal domain-like"/>
    <property type="match status" value="1"/>
</dbReference>
<dbReference type="Pfam" id="PF02737">
    <property type="entry name" value="3HCDH_N"/>
    <property type="match status" value="1"/>
</dbReference>
<comment type="similarity">
    <text evidence="1">Belongs to the 3-hydroxyacyl-CoA dehydrogenase family.</text>
</comment>
<protein>
    <recommendedName>
        <fullName evidence="7">3-hydroxyacyl-CoA dehydrogenase</fullName>
    </recommendedName>
</protein>
<gene>
    <name evidence="5" type="ORF">Sste5346_006343</name>
</gene>
<dbReference type="InterPro" id="IPR036291">
    <property type="entry name" value="NAD(P)-bd_dom_sf"/>
</dbReference>
<dbReference type="EMBL" id="JAWCUI010000037">
    <property type="protein sequence ID" value="KAL1893515.1"/>
    <property type="molecule type" value="Genomic_DNA"/>
</dbReference>
<dbReference type="InterPro" id="IPR008927">
    <property type="entry name" value="6-PGluconate_DH-like_C_sf"/>
</dbReference>